<sequence>MQGKSKRILILTTAYLPQVGGSELAIKNVTDRLPEFDFDLITSRFSSDVPLYEKIGNVNVYRVGNFLSRFSFLLPKNFLPIAVFFKARRLIAQHGPYDLIHAYQASQAAGGGWLLKWAYPRIPFLVTVQEGKILTSQSMLTRFFRYFIFKKADHATVISNYLAKYVASQNKNLPVTIIPNGVDLNKFPVSSFQFPVKDKTVITVSRLVEKNGVKDLIEAIAVVAKKIPDVRLMVIGDGDLKTDLIKRSESLGMENNVSFLGEIDNNLLPHYLAKAMVFVRPSLSEGLGISFLEAMAAGVPIIGTPVGGIIDFLEDGETGLFCKVKDTQDIGEKIIRILSDKELHDKLANQGRELVRREYDWDIIVQKFRDIYETITK</sequence>
<dbReference type="PANTHER" id="PTHR45947">
    <property type="entry name" value="SULFOQUINOVOSYL TRANSFERASE SQD2"/>
    <property type="match status" value="1"/>
</dbReference>
<feature type="domain" description="Glycosyl transferase family 1" evidence="1">
    <location>
        <begin position="193"/>
        <end position="353"/>
    </location>
</feature>
<dbReference type="Pfam" id="PF00534">
    <property type="entry name" value="Glycos_transf_1"/>
    <property type="match status" value="1"/>
</dbReference>
<dbReference type="InterPro" id="IPR028098">
    <property type="entry name" value="Glyco_trans_4-like_N"/>
</dbReference>
<dbReference type="InterPro" id="IPR050194">
    <property type="entry name" value="Glycosyltransferase_grp1"/>
</dbReference>
<dbReference type="EMBL" id="MGJA01000003">
    <property type="protein sequence ID" value="OGM98163.1"/>
    <property type="molecule type" value="Genomic_DNA"/>
</dbReference>
<proteinExistence type="predicted"/>
<dbReference type="SUPFAM" id="SSF53756">
    <property type="entry name" value="UDP-Glycosyltransferase/glycogen phosphorylase"/>
    <property type="match status" value="1"/>
</dbReference>
<organism evidence="3 4">
    <name type="scientific">Candidatus Yanofskybacteria bacterium RIFCSPHIGHO2_01_FULL_41_21</name>
    <dbReference type="NCBI Taxonomy" id="1802660"/>
    <lineage>
        <taxon>Bacteria</taxon>
        <taxon>Candidatus Yanofskyibacteriota</taxon>
    </lineage>
</organism>
<evidence type="ECO:0000313" key="3">
    <source>
        <dbReference type="EMBL" id="OGM98163.1"/>
    </source>
</evidence>
<reference evidence="3 4" key="1">
    <citation type="journal article" date="2016" name="Nat. Commun.">
        <title>Thousands of microbial genomes shed light on interconnected biogeochemical processes in an aquifer system.</title>
        <authorList>
            <person name="Anantharaman K."/>
            <person name="Brown C.T."/>
            <person name="Hug L.A."/>
            <person name="Sharon I."/>
            <person name="Castelle C.J."/>
            <person name="Probst A.J."/>
            <person name="Thomas B.C."/>
            <person name="Singh A."/>
            <person name="Wilkins M.J."/>
            <person name="Karaoz U."/>
            <person name="Brodie E.L."/>
            <person name="Williams K.H."/>
            <person name="Hubbard S.S."/>
            <person name="Banfield J.F."/>
        </authorList>
    </citation>
    <scope>NUCLEOTIDE SEQUENCE [LARGE SCALE GENOMIC DNA]</scope>
</reference>
<comment type="caution">
    <text evidence="3">The sequence shown here is derived from an EMBL/GenBank/DDBJ whole genome shotgun (WGS) entry which is preliminary data.</text>
</comment>
<evidence type="ECO:0000313" key="4">
    <source>
        <dbReference type="Proteomes" id="UP000178520"/>
    </source>
</evidence>
<feature type="domain" description="Glycosyltransferase subfamily 4-like N-terminal" evidence="2">
    <location>
        <begin position="19"/>
        <end position="185"/>
    </location>
</feature>
<gene>
    <name evidence="3" type="ORF">A2735_00445</name>
</gene>
<dbReference type="AlphaFoldDB" id="A0A1F8EBI7"/>
<dbReference type="Pfam" id="PF13439">
    <property type="entry name" value="Glyco_transf_4"/>
    <property type="match status" value="1"/>
</dbReference>
<dbReference type="PANTHER" id="PTHR45947:SF14">
    <property type="entry name" value="SLL1723 PROTEIN"/>
    <property type="match status" value="1"/>
</dbReference>
<evidence type="ECO:0000259" key="2">
    <source>
        <dbReference type="Pfam" id="PF13439"/>
    </source>
</evidence>
<name>A0A1F8EBI7_9BACT</name>
<dbReference type="InterPro" id="IPR001296">
    <property type="entry name" value="Glyco_trans_1"/>
</dbReference>
<dbReference type="Gene3D" id="3.40.50.2000">
    <property type="entry name" value="Glycogen Phosphorylase B"/>
    <property type="match status" value="2"/>
</dbReference>
<accession>A0A1F8EBI7</accession>
<dbReference type="GO" id="GO:0016757">
    <property type="term" value="F:glycosyltransferase activity"/>
    <property type="evidence" value="ECO:0007669"/>
    <property type="project" value="InterPro"/>
</dbReference>
<evidence type="ECO:0008006" key="5">
    <source>
        <dbReference type="Google" id="ProtNLM"/>
    </source>
</evidence>
<dbReference type="STRING" id="1802660.A2735_00445"/>
<dbReference type="Proteomes" id="UP000178520">
    <property type="component" value="Unassembled WGS sequence"/>
</dbReference>
<dbReference type="CDD" id="cd03801">
    <property type="entry name" value="GT4_PimA-like"/>
    <property type="match status" value="1"/>
</dbReference>
<evidence type="ECO:0000259" key="1">
    <source>
        <dbReference type="Pfam" id="PF00534"/>
    </source>
</evidence>
<protein>
    <recommendedName>
        <fullName evidence="5">Glycosyl transferase family 1 domain-containing protein</fullName>
    </recommendedName>
</protein>